<accession>A0AAP6GF84</accession>
<proteinExistence type="predicted"/>
<organism evidence="1 2">
    <name type="scientific">Aeromonas media</name>
    <dbReference type="NCBI Taxonomy" id="651"/>
    <lineage>
        <taxon>Bacteria</taxon>
        <taxon>Pseudomonadati</taxon>
        <taxon>Pseudomonadota</taxon>
        <taxon>Gammaproteobacteria</taxon>
        <taxon>Aeromonadales</taxon>
        <taxon>Aeromonadaceae</taxon>
        <taxon>Aeromonas</taxon>
    </lineage>
</organism>
<gene>
    <name evidence="1" type="ORF">SJS82_17535</name>
</gene>
<protein>
    <recommendedName>
        <fullName evidence="3">Flagellar protein FliT</fullName>
    </recommendedName>
</protein>
<dbReference type="AlphaFoldDB" id="A0AAP6GF84"/>
<evidence type="ECO:0000313" key="1">
    <source>
        <dbReference type="EMBL" id="MDX7923734.1"/>
    </source>
</evidence>
<sequence length="97" mass="11407">MTHAEILKESAIRLEQAITENNLDLAHQVMDERLMLLQQLTLENSYTIELVETAKEMFFHNEKLMLMVSKKKDDIQRKLHDVVIADKATQLYKVHSR</sequence>
<reference evidence="1" key="1">
    <citation type="submission" date="2023-11" db="EMBL/GenBank/DDBJ databases">
        <title>WGS of Aeromonas in Northern Israel.</title>
        <authorList>
            <person name="Hershko Y."/>
        </authorList>
    </citation>
    <scope>NUCLEOTIDE SEQUENCE</scope>
    <source>
        <strain evidence="1">02297</strain>
    </source>
</reference>
<dbReference type="Proteomes" id="UP001285835">
    <property type="component" value="Unassembled WGS sequence"/>
</dbReference>
<comment type="caution">
    <text evidence="1">The sequence shown here is derived from an EMBL/GenBank/DDBJ whole genome shotgun (WGS) entry which is preliminary data.</text>
</comment>
<dbReference type="EMBL" id="JAWZXF010000020">
    <property type="protein sequence ID" value="MDX7923734.1"/>
    <property type="molecule type" value="Genomic_DNA"/>
</dbReference>
<dbReference type="RefSeq" id="WP_319873318.1">
    <property type="nucleotide sequence ID" value="NZ_JAWZXF010000020.1"/>
</dbReference>
<evidence type="ECO:0000313" key="2">
    <source>
        <dbReference type="Proteomes" id="UP001285835"/>
    </source>
</evidence>
<name>A0AAP6GF84_AERME</name>
<evidence type="ECO:0008006" key="3">
    <source>
        <dbReference type="Google" id="ProtNLM"/>
    </source>
</evidence>